<dbReference type="AlphaFoldDB" id="A0A5B8RDN0"/>
<evidence type="ECO:0008006" key="2">
    <source>
        <dbReference type="Google" id="ProtNLM"/>
    </source>
</evidence>
<protein>
    <recommendedName>
        <fullName evidence="2">Aminoglycoside phosphotransferase domain-containing protein</fullName>
    </recommendedName>
</protein>
<evidence type="ECO:0000313" key="1">
    <source>
        <dbReference type="EMBL" id="QEA05562.1"/>
    </source>
</evidence>
<gene>
    <name evidence="1" type="ORF">KBTEX_01885</name>
</gene>
<name>A0A5B8RDN0_9ZZZZ</name>
<proteinExistence type="predicted"/>
<reference evidence="1" key="1">
    <citation type="submission" date="2019-06" db="EMBL/GenBank/DDBJ databases">
        <authorList>
            <person name="Murdoch R.W."/>
            <person name="Fathepure B."/>
        </authorList>
    </citation>
    <scope>NUCLEOTIDE SEQUENCE</scope>
</reference>
<dbReference type="InterPro" id="IPR011009">
    <property type="entry name" value="Kinase-like_dom_sf"/>
</dbReference>
<organism evidence="1">
    <name type="scientific">uncultured organism</name>
    <dbReference type="NCBI Taxonomy" id="155900"/>
    <lineage>
        <taxon>unclassified sequences</taxon>
        <taxon>environmental samples</taxon>
    </lineage>
</organism>
<accession>A0A5B8RDN0</accession>
<dbReference type="SUPFAM" id="SSF56112">
    <property type="entry name" value="Protein kinase-like (PK-like)"/>
    <property type="match status" value="1"/>
</dbReference>
<dbReference type="EMBL" id="MN079104">
    <property type="protein sequence ID" value="QEA05562.1"/>
    <property type="molecule type" value="Genomic_DNA"/>
</dbReference>
<sequence>MSSTAIAAQRAHQRRIVDQLAEHGPPAPADAVIETHLSWVILAGDRALKLKKALHYPWLDYASLAARRHQCREEVRLNRRLAPAVYLGVAAVSATDGGHLVLDGDGPPLAYLVRMQRLPERDCLGQRLGTGGVTPAEVDTLADTLSGFYAARTPFTPPPHAWLEAMRGHIDADSTALGVSRYGLDRALIRRVARDVHGLLDDRADEIGGRLRDGRVVEGHGDLRAEHVYFTPGPTVIDCLEFDRGLRIVDPADELAFLALECHRLGAEWIGPRLLRRYTEVCGDAPGDRLLAAYTGRRALLWAKLAVWHLDRDPARDREKWLERAGTYLTLARERILG</sequence>